<feature type="compositionally biased region" description="Polar residues" evidence="7">
    <location>
        <begin position="412"/>
        <end position="422"/>
    </location>
</feature>
<evidence type="ECO:0000256" key="6">
    <source>
        <dbReference type="ARBA" id="ARBA00024695"/>
    </source>
</evidence>
<keyword evidence="5" id="KW-0539">Nucleus</keyword>
<keyword evidence="4" id="KW-0698">rRNA processing</keyword>
<feature type="compositionally biased region" description="Acidic residues" evidence="7">
    <location>
        <begin position="349"/>
        <end position="382"/>
    </location>
</feature>
<dbReference type="GO" id="GO:0030692">
    <property type="term" value="C:Noc4p-Nop14p complex"/>
    <property type="evidence" value="ECO:0007669"/>
    <property type="project" value="TreeGrafter"/>
</dbReference>
<feature type="region of interest" description="Disordered" evidence="7">
    <location>
        <begin position="340"/>
        <end position="422"/>
    </location>
</feature>
<evidence type="ECO:0000256" key="3">
    <source>
        <dbReference type="ARBA" id="ARBA00022517"/>
    </source>
</evidence>
<evidence type="ECO:0000313" key="9">
    <source>
        <dbReference type="Proteomes" id="UP001200034"/>
    </source>
</evidence>
<evidence type="ECO:0008006" key="10">
    <source>
        <dbReference type="Google" id="ProtNLM"/>
    </source>
</evidence>
<sequence>MGFKTKKSSADAVYAKKSIKSSNPFDSATAQSAKRVNPFDVHVNKEKFKILGRICKHDRGMPGVSRAKALQKRSQTLGKQYAVKNKTNKFVDNRIGKHLSGDQLTESVMNARFLSEKLSQIRASNKTEKFNLNDDELLTHRGQTLEEIEQYRDERSDDEEMDDERLDAEYTAAAHFGGEGDKPQDRQTAIEEMISEQKRRKNEIAKDKDEVYDLTEKLDANYKQLLGLVNKATEDEQREKPPPDAYDKLLKEMIFEPRGSVTDKLIKPEELAKQEAARLEKLENERLRRMKADGEEQEANVQVTHRSADDLDDGYFMAGAEDDDDMLAYDLEGNLGTHLNHKKQAADKDDNDAADSEDDDDDDEEDEDGEEEEEESDSEVDNLSDLKESESESEAEEPATKQPAKSKGKTPKANSATPIDTSIPYTIKMPKTYDDFSELLAKYTATQQVTVVERIIKCNDPKLEGVNREHVVKLFAFLLQYIKDMFEDASEQDIQAHFQLVAQLMPLLYDLAHLNPERMSNTLLDVLKEKYGDYRKNQKAYPTLETLIYFKIVSNLYSTSDFHHPVATPSYIYMQHILSRARVRTRQDIAMGLFIVSIALEFGASSKRLLPAVFNFLQGIVHMAIPKREGDKLEIVPPFERDGPFSKLLAIAASKTSKALAAQEMQAADLVTHTITEDFKVRALDTALRLIKYCMEELLGEHVGAGCLATPFLALFERLSLEPYPEHVHQHYAEAKTALERVAAKKMKPLAPPDRKPKALRLLEPRFEVVYDDKRRPKMSKQKEERAKLLHKIKREKKGAIREIRRDTAFVQDLKLKQQLESDKERQEKVKRIYQEASMQQGELNELARAKKRKKF</sequence>
<keyword evidence="9" id="KW-1185">Reference proteome</keyword>
<comment type="function">
    <text evidence="6">Involved in nucleolar processing of pre-18S ribosomal RNA. Has a role in the nuclear export of 40S pre-ribosomal subunit to the cytoplasm.</text>
</comment>
<comment type="subcellular location">
    <subcellularLocation>
        <location evidence="1">Nucleus</location>
        <location evidence="1">Nucleolus</location>
    </subcellularLocation>
</comment>
<dbReference type="GO" id="GO:0032040">
    <property type="term" value="C:small-subunit processome"/>
    <property type="evidence" value="ECO:0007669"/>
    <property type="project" value="InterPro"/>
</dbReference>
<reference evidence="8" key="1">
    <citation type="journal article" date="2021" name="Mol. Ecol. Resour.">
        <title>Phylogenomic analyses of the genus Drosophila reveals genomic signals of climate adaptation.</title>
        <authorList>
            <person name="Li F."/>
            <person name="Rane R.V."/>
            <person name="Luria V."/>
            <person name="Xiong Z."/>
            <person name="Chen J."/>
            <person name="Li Z."/>
            <person name="Catullo R.A."/>
            <person name="Griffin P.C."/>
            <person name="Schiffer M."/>
            <person name="Pearce S."/>
            <person name="Lee S.F."/>
            <person name="McElroy K."/>
            <person name="Stocker A."/>
            <person name="Shirriffs J."/>
            <person name="Cockerell F."/>
            <person name="Coppin C."/>
            <person name="Sgro C.M."/>
            <person name="Karger A."/>
            <person name="Cain J.W."/>
            <person name="Weber J.A."/>
            <person name="Santpere G."/>
            <person name="Kirschner M.W."/>
            <person name="Hoffmann A.A."/>
            <person name="Oakeshott J.G."/>
            <person name="Zhang G."/>
        </authorList>
    </citation>
    <scope>NUCLEOTIDE SEQUENCE</scope>
    <source>
        <strain evidence="8">BGI-SZ-2011g</strain>
    </source>
</reference>
<comment type="similarity">
    <text evidence="2">Belongs to the NOP14 family.</text>
</comment>
<protein>
    <recommendedName>
        <fullName evidence="10">Nucleolar protein 14 homolog</fullName>
    </recommendedName>
</protein>
<proteinExistence type="inferred from homology"/>
<name>A0AAD4JU44_9MUSC</name>
<gene>
    <name evidence="8" type="ORF">KR093_001882</name>
</gene>
<organism evidence="8 9">
    <name type="scientific">Drosophila rubida</name>
    <dbReference type="NCBI Taxonomy" id="30044"/>
    <lineage>
        <taxon>Eukaryota</taxon>
        <taxon>Metazoa</taxon>
        <taxon>Ecdysozoa</taxon>
        <taxon>Arthropoda</taxon>
        <taxon>Hexapoda</taxon>
        <taxon>Insecta</taxon>
        <taxon>Pterygota</taxon>
        <taxon>Neoptera</taxon>
        <taxon>Endopterygota</taxon>
        <taxon>Diptera</taxon>
        <taxon>Brachycera</taxon>
        <taxon>Muscomorpha</taxon>
        <taxon>Ephydroidea</taxon>
        <taxon>Drosophilidae</taxon>
        <taxon>Drosophila</taxon>
    </lineage>
</organism>
<evidence type="ECO:0000256" key="2">
    <source>
        <dbReference type="ARBA" id="ARBA00007466"/>
    </source>
</evidence>
<dbReference type="InterPro" id="IPR007276">
    <property type="entry name" value="Nop14"/>
</dbReference>
<dbReference type="EMBL" id="JAJJHW010003409">
    <property type="protein sequence ID" value="KAH8358714.1"/>
    <property type="molecule type" value="Genomic_DNA"/>
</dbReference>
<dbReference type="AlphaFoldDB" id="A0AAD4JU44"/>
<evidence type="ECO:0000313" key="8">
    <source>
        <dbReference type="EMBL" id="KAH8358714.1"/>
    </source>
</evidence>
<evidence type="ECO:0000256" key="7">
    <source>
        <dbReference type="SAM" id="MobiDB-lite"/>
    </source>
</evidence>
<evidence type="ECO:0000256" key="1">
    <source>
        <dbReference type="ARBA" id="ARBA00004604"/>
    </source>
</evidence>
<evidence type="ECO:0000256" key="5">
    <source>
        <dbReference type="ARBA" id="ARBA00023242"/>
    </source>
</evidence>
<dbReference type="GO" id="GO:0030490">
    <property type="term" value="P:maturation of SSU-rRNA"/>
    <property type="evidence" value="ECO:0007669"/>
    <property type="project" value="TreeGrafter"/>
</dbReference>
<comment type="caution">
    <text evidence="8">The sequence shown here is derived from an EMBL/GenBank/DDBJ whole genome shotgun (WGS) entry which is preliminary data.</text>
</comment>
<evidence type="ECO:0000256" key="4">
    <source>
        <dbReference type="ARBA" id="ARBA00022552"/>
    </source>
</evidence>
<dbReference type="Proteomes" id="UP001200034">
    <property type="component" value="Unassembled WGS sequence"/>
</dbReference>
<accession>A0AAD4JU44</accession>
<dbReference type="PANTHER" id="PTHR23183">
    <property type="entry name" value="NOP14"/>
    <property type="match status" value="1"/>
</dbReference>
<feature type="region of interest" description="Disordered" evidence="7">
    <location>
        <begin position="288"/>
        <end position="317"/>
    </location>
</feature>
<dbReference type="Pfam" id="PF04147">
    <property type="entry name" value="Nop14"/>
    <property type="match status" value="1"/>
</dbReference>
<dbReference type="PANTHER" id="PTHR23183:SF0">
    <property type="entry name" value="NUCLEOLAR PROTEIN 14"/>
    <property type="match status" value="1"/>
</dbReference>
<keyword evidence="3" id="KW-0690">Ribosome biogenesis</keyword>